<name>A0A6J3M5V7_9PEZI</name>
<feature type="domain" description="C2H2-type" evidence="2">
    <location>
        <begin position="145"/>
        <end position="172"/>
    </location>
</feature>
<keyword evidence="3" id="KW-1185">Reference proteome</keyword>
<accession>A0A6J3M5V7</accession>
<proteinExistence type="predicted"/>
<dbReference type="AlphaFoldDB" id="A0A6J3M5V7"/>
<dbReference type="InterPro" id="IPR036236">
    <property type="entry name" value="Znf_C2H2_sf"/>
</dbReference>
<keyword evidence="1" id="KW-0862">Zinc</keyword>
<keyword evidence="1" id="KW-0863">Zinc-finger</keyword>
<dbReference type="Pfam" id="PF12874">
    <property type="entry name" value="zf-met"/>
    <property type="match status" value="1"/>
</dbReference>
<sequence>MSSQDDFQIQMHPELSTYDINELIAWCERSPQCDLESLSRFNVNEPTSTDCCIAQQSRADLPMLSAEEIQRLFLLRPDLLAPEAQRLDSHTPGEHALSPASASASVDANIPNDEIRRCYDHGCDGRAFSCRENYLRHLRERRLRIHCDSCNASFTRKSNLVAHQKSRCKRRRRAQSQQRGLRDAFKIGLGFELTETTSDWSTPEERSSHHFVAV</sequence>
<gene>
    <name evidence="4" type="ORF">K489DRAFT_370526</name>
</gene>
<reference evidence="4" key="1">
    <citation type="submission" date="2020-01" db="EMBL/GenBank/DDBJ databases">
        <authorList>
            <consortium name="DOE Joint Genome Institute"/>
            <person name="Haridas S."/>
            <person name="Albert R."/>
            <person name="Binder M."/>
            <person name="Bloem J."/>
            <person name="Labutti K."/>
            <person name="Salamov A."/>
            <person name="Andreopoulos B."/>
            <person name="Baker S.E."/>
            <person name="Barry K."/>
            <person name="Bills G."/>
            <person name="Bluhm B.H."/>
            <person name="Cannon C."/>
            <person name="Castanera R."/>
            <person name="Culley D.E."/>
            <person name="Daum C."/>
            <person name="Ezra D."/>
            <person name="Gonzalez J.B."/>
            <person name="Henrissat B."/>
            <person name="Kuo A."/>
            <person name="Liang C."/>
            <person name="Lipzen A."/>
            <person name="Lutzoni F."/>
            <person name="Magnuson J."/>
            <person name="Mondo S."/>
            <person name="Nolan M."/>
            <person name="Ohm R."/>
            <person name="Pangilinan J."/>
            <person name="Park H.-J."/>
            <person name="Ramirez L."/>
            <person name="Alfaro M."/>
            <person name="Sun H."/>
            <person name="Tritt A."/>
            <person name="Yoshinaga Y."/>
            <person name="Zwiers L.-H."/>
            <person name="Turgeon B.G."/>
            <person name="Goodwin S.B."/>
            <person name="Spatafora J.W."/>
            <person name="Crous P.W."/>
            <person name="Grigoriev I.V."/>
        </authorList>
    </citation>
    <scope>NUCLEOTIDE SEQUENCE</scope>
    <source>
        <strain evidence="4">CBS 342.82</strain>
    </source>
</reference>
<reference evidence="4" key="2">
    <citation type="submission" date="2020-04" db="EMBL/GenBank/DDBJ databases">
        <authorList>
            <consortium name="NCBI Genome Project"/>
        </authorList>
    </citation>
    <scope>NUCLEOTIDE SEQUENCE</scope>
    <source>
        <strain evidence="4">CBS 342.82</strain>
    </source>
</reference>
<reference evidence="4" key="3">
    <citation type="submission" date="2025-08" db="UniProtKB">
        <authorList>
            <consortium name="RefSeq"/>
        </authorList>
    </citation>
    <scope>IDENTIFICATION</scope>
    <source>
        <strain evidence="4">CBS 342.82</strain>
    </source>
</reference>
<evidence type="ECO:0000256" key="1">
    <source>
        <dbReference type="PROSITE-ProRule" id="PRU00042"/>
    </source>
</evidence>
<dbReference type="RefSeq" id="XP_033459950.1">
    <property type="nucleotide sequence ID" value="XM_033603146.1"/>
</dbReference>
<dbReference type="InterPro" id="IPR013087">
    <property type="entry name" value="Znf_C2H2_type"/>
</dbReference>
<protein>
    <recommendedName>
        <fullName evidence="2">C2H2-type domain-containing protein</fullName>
    </recommendedName>
</protein>
<evidence type="ECO:0000259" key="2">
    <source>
        <dbReference type="PROSITE" id="PS50157"/>
    </source>
</evidence>
<dbReference type="GO" id="GO:0008270">
    <property type="term" value="F:zinc ion binding"/>
    <property type="evidence" value="ECO:0007669"/>
    <property type="project" value="UniProtKB-KW"/>
</dbReference>
<dbReference type="SUPFAM" id="SSF57667">
    <property type="entry name" value="beta-beta-alpha zinc fingers"/>
    <property type="match status" value="1"/>
</dbReference>
<dbReference type="PROSITE" id="PS50157">
    <property type="entry name" value="ZINC_FINGER_C2H2_2"/>
    <property type="match status" value="1"/>
</dbReference>
<evidence type="ECO:0000313" key="4">
    <source>
        <dbReference type="RefSeq" id="XP_033459950.1"/>
    </source>
</evidence>
<keyword evidence="1" id="KW-0479">Metal-binding</keyword>
<dbReference type="Proteomes" id="UP000504637">
    <property type="component" value="Unplaced"/>
</dbReference>
<organism evidence="4">
    <name type="scientific">Dissoconium aciculare CBS 342.82</name>
    <dbReference type="NCBI Taxonomy" id="1314786"/>
    <lineage>
        <taxon>Eukaryota</taxon>
        <taxon>Fungi</taxon>
        <taxon>Dikarya</taxon>
        <taxon>Ascomycota</taxon>
        <taxon>Pezizomycotina</taxon>
        <taxon>Dothideomycetes</taxon>
        <taxon>Dothideomycetidae</taxon>
        <taxon>Mycosphaerellales</taxon>
        <taxon>Dissoconiaceae</taxon>
        <taxon>Dissoconium</taxon>
    </lineage>
</organism>
<dbReference type="GeneID" id="54360946"/>
<evidence type="ECO:0000313" key="3">
    <source>
        <dbReference type="Proteomes" id="UP000504637"/>
    </source>
</evidence>